<dbReference type="InterPro" id="IPR040976">
    <property type="entry name" value="Pkinase_fungal"/>
</dbReference>
<dbReference type="Pfam" id="PF17667">
    <property type="entry name" value="Pkinase_fungal"/>
    <property type="match status" value="1"/>
</dbReference>
<dbReference type="SUPFAM" id="SSF56112">
    <property type="entry name" value="Protein kinase-like (PK-like)"/>
    <property type="match status" value="1"/>
</dbReference>
<protein>
    <recommendedName>
        <fullName evidence="1">Fungal-type protein kinase domain-containing protein</fullName>
    </recommendedName>
</protein>
<keyword evidence="3" id="KW-1185">Reference proteome</keyword>
<evidence type="ECO:0000313" key="3">
    <source>
        <dbReference type="Proteomes" id="UP000541558"/>
    </source>
</evidence>
<accession>A0A8H5BB57</accession>
<dbReference type="InterPro" id="IPR011009">
    <property type="entry name" value="Kinase-like_dom_sf"/>
</dbReference>
<dbReference type="EMBL" id="JAACJK010000176">
    <property type="protein sequence ID" value="KAF5318967.1"/>
    <property type="molecule type" value="Genomic_DNA"/>
</dbReference>
<dbReference type="AlphaFoldDB" id="A0A8H5BB57"/>
<sequence length="406" mass="46296">MCVGCLPAKEAFEPINEYTTTIEGNLLHHDLIQFPGSPLKRGVCKGAAHEPCGSKMRGRLDGLPHLHSGFSPSNEGCGPRIDTRLLEDLSCSQHNGDVMPNTKTFLRTVAPKKHRLLLFNEVCIPVSGLPTYGDSIEILHQAFVAILHVRSAGWHHRNISTGNILTLKGKIDAEWQVRLSDLEDAERSPSQGYAKQDCHAESFQREMRLLRLKAGSPYFMAYEIQFGIPLAPLKVGPRKKWRDFGKPVDDDPVAKAALVESAKVVHTLQHDLESLWWIGLYLGAMKVGNRASEHWCIKKRIFCDYIQWDALAMRHELFKYGFPKGLREAFHPSLRNFMRLWDGIRLELVVEYTERIAEERNNLESYAKICEEFAWYFEDLLRQSHRAEWGHVPLATVERPPLLTPN</sequence>
<reference evidence="2 3" key="1">
    <citation type="journal article" date="2020" name="ISME J.">
        <title>Uncovering the hidden diversity of litter-decomposition mechanisms in mushroom-forming fungi.</title>
        <authorList>
            <person name="Floudas D."/>
            <person name="Bentzer J."/>
            <person name="Ahren D."/>
            <person name="Johansson T."/>
            <person name="Persson P."/>
            <person name="Tunlid A."/>
        </authorList>
    </citation>
    <scope>NUCLEOTIDE SEQUENCE [LARGE SCALE GENOMIC DNA]</scope>
    <source>
        <strain evidence="2 3">CBS 175.51</strain>
    </source>
</reference>
<dbReference type="Proteomes" id="UP000541558">
    <property type="component" value="Unassembled WGS sequence"/>
</dbReference>
<evidence type="ECO:0000259" key="1">
    <source>
        <dbReference type="Pfam" id="PF17667"/>
    </source>
</evidence>
<feature type="domain" description="Fungal-type protein kinase" evidence="1">
    <location>
        <begin position="109"/>
        <end position="281"/>
    </location>
</feature>
<dbReference type="Gene3D" id="1.10.510.10">
    <property type="entry name" value="Transferase(Phosphotransferase) domain 1"/>
    <property type="match status" value="1"/>
</dbReference>
<name>A0A8H5BB57_9AGAR</name>
<proteinExistence type="predicted"/>
<organism evidence="2 3">
    <name type="scientific">Ephemerocybe angulata</name>
    <dbReference type="NCBI Taxonomy" id="980116"/>
    <lineage>
        <taxon>Eukaryota</taxon>
        <taxon>Fungi</taxon>
        <taxon>Dikarya</taxon>
        <taxon>Basidiomycota</taxon>
        <taxon>Agaricomycotina</taxon>
        <taxon>Agaricomycetes</taxon>
        <taxon>Agaricomycetidae</taxon>
        <taxon>Agaricales</taxon>
        <taxon>Agaricineae</taxon>
        <taxon>Psathyrellaceae</taxon>
        <taxon>Ephemerocybe</taxon>
    </lineage>
</organism>
<evidence type="ECO:0000313" key="2">
    <source>
        <dbReference type="EMBL" id="KAF5318967.1"/>
    </source>
</evidence>
<gene>
    <name evidence="2" type="ORF">D9611_013692</name>
</gene>
<dbReference type="OrthoDB" id="70376at2759"/>
<comment type="caution">
    <text evidence="2">The sequence shown here is derived from an EMBL/GenBank/DDBJ whole genome shotgun (WGS) entry which is preliminary data.</text>
</comment>